<sequence>LHVREHQLINVLRNLCGLLLVRPRGIDSKRLLAGCRCALLLRAKRYVELKCMPKAITQPPGRCIECYARELEPGQLHLTTTARFNPDLGAEQNDLSSGESKEVTPRSSADSERADAIGHDVAIAIDDGKKVVYEFRAGDG</sequence>
<dbReference type="Proteomes" id="UP000660729">
    <property type="component" value="Unassembled WGS sequence"/>
</dbReference>
<feature type="region of interest" description="Disordered" evidence="1">
    <location>
        <begin position="84"/>
        <end position="115"/>
    </location>
</feature>
<evidence type="ECO:0000313" key="2">
    <source>
        <dbReference type="EMBL" id="KAF7196318.1"/>
    </source>
</evidence>
<dbReference type="AlphaFoldDB" id="A0A8H6VL09"/>
<name>A0A8H6VL09_9PEZI</name>
<comment type="caution">
    <text evidence="2">The sequence shown here is derived from an EMBL/GenBank/DDBJ whole genome shotgun (WGS) entry which is preliminary data.</text>
</comment>
<protein>
    <submittedName>
        <fullName evidence="2">Uncharacterized protein</fullName>
    </submittedName>
</protein>
<gene>
    <name evidence="2" type="ORF">HII31_02385</name>
</gene>
<reference evidence="2" key="1">
    <citation type="submission" date="2020-04" db="EMBL/GenBank/DDBJ databases">
        <title>Draft genome resource of the tomato pathogen Pseudocercospora fuligena.</title>
        <authorList>
            <person name="Zaccaron A."/>
        </authorList>
    </citation>
    <scope>NUCLEOTIDE SEQUENCE</scope>
    <source>
        <strain evidence="2">PF001</strain>
    </source>
</reference>
<keyword evidence="3" id="KW-1185">Reference proteome</keyword>
<accession>A0A8H6VL09</accession>
<dbReference type="EMBL" id="JABCIY010000027">
    <property type="protein sequence ID" value="KAF7196318.1"/>
    <property type="molecule type" value="Genomic_DNA"/>
</dbReference>
<dbReference type="OrthoDB" id="3642611at2759"/>
<evidence type="ECO:0000313" key="3">
    <source>
        <dbReference type="Proteomes" id="UP000660729"/>
    </source>
</evidence>
<organism evidence="2 3">
    <name type="scientific">Pseudocercospora fuligena</name>
    <dbReference type="NCBI Taxonomy" id="685502"/>
    <lineage>
        <taxon>Eukaryota</taxon>
        <taxon>Fungi</taxon>
        <taxon>Dikarya</taxon>
        <taxon>Ascomycota</taxon>
        <taxon>Pezizomycotina</taxon>
        <taxon>Dothideomycetes</taxon>
        <taxon>Dothideomycetidae</taxon>
        <taxon>Mycosphaerellales</taxon>
        <taxon>Mycosphaerellaceae</taxon>
        <taxon>Pseudocercospora</taxon>
    </lineage>
</organism>
<feature type="compositionally biased region" description="Basic and acidic residues" evidence="1">
    <location>
        <begin position="99"/>
        <end position="115"/>
    </location>
</feature>
<evidence type="ECO:0000256" key="1">
    <source>
        <dbReference type="SAM" id="MobiDB-lite"/>
    </source>
</evidence>
<feature type="non-terminal residue" evidence="2">
    <location>
        <position position="1"/>
    </location>
</feature>
<proteinExistence type="predicted"/>